<organism evidence="13 14">
    <name type="scientific">Porphyridium purpureum</name>
    <name type="common">Red alga</name>
    <name type="synonym">Porphyridium cruentum</name>
    <dbReference type="NCBI Taxonomy" id="35688"/>
    <lineage>
        <taxon>Eukaryota</taxon>
        <taxon>Rhodophyta</taxon>
        <taxon>Bangiophyceae</taxon>
        <taxon>Porphyridiales</taxon>
        <taxon>Porphyridiaceae</taxon>
        <taxon>Porphyridium</taxon>
    </lineage>
</organism>
<feature type="disulfide bond" evidence="11">
    <location>
        <begin position="16"/>
        <end position="58"/>
    </location>
</feature>
<dbReference type="PANTHER" id="PTHR15336">
    <property type="entry name" value="UBIQUINOL-CYTOCHROME C REDUCTASE COMPLEX 7.8 KDA PROTEIN"/>
    <property type="match status" value="1"/>
</dbReference>
<name>A0A5J4Z6H9_PORPP</name>
<dbReference type="SUPFAM" id="SSF81531">
    <property type="entry name" value="Non-heme 11 kDa protein of cytochrome bc1 complex (Ubiquinol-cytochrome c reductase)"/>
    <property type="match status" value="1"/>
</dbReference>
<comment type="similarity">
    <text evidence="2 10">Belongs to the UQCRH/QCR6 family.</text>
</comment>
<evidence type="ECO:0000256" key="10">
    <source>
        <dbReference type="PIRNR" id="PIRNR000019"/>
    </source>
</evidence>
<evidence type="ECO:0000256" key="2">
    <source>
        <dbReference type="ARBA" id="ARBA00006498"/>
    </source>
</evidence>
<comment type="subcellular location">
    <subcellularLocation>
        <location evidence="1">Mitochondrion inner membrane</location>
        <topology evidence="1">Peripheral membrane protein</topology>
        <orientation evidence="1">Intermembrane side</orientation>
    </subcellularLocation>
</comment>
<feature type="disulfide bond" evidence="11">
    <location>
        <begin position="30"/>
        <end position="44"/>
    </location>
</feature>
<proteinExistence type="inferred from homology"/>
<evidence type="ECO:0000313" key="13">
    <source>
        <dbReference type="EMBL" id="KAA8498257.1"/>
    </source>
</evidence>
<dbReference type="PANTHER" id="PTHR15336:SF0">
    <property type="entry name" value="CYTOCHROME B-C1 COMPLEX SUBUNIT 6, MITOCHONDRIAL"/>
    <property type="match status" value="1"/>
</dbReference>
<dbReference type="PIRSF" id="PIRSF000019">
    <property type="entry name" value="Bc1_11K"/>
    <property type="match status" value="1"/>
</dbReference>
<dbReference type="Proteomes" id="UP000324585">
    <property type="component" value="Unassembled WGS sequence"/>
</dbReference>
<gene>
    <name evidence="13" type="ORF">FVE85_5842</name>
</gene>
<evidence type="ECO:0000256" key="4">
    <source>
        <dbReference type="ARBA" id="ARBA00022660"/>
    </source>
</evidence>
<evidence type="ECO:0000256" key="8">
    <source>
        <dbReference type="ARBA" id="ARBA00023136"/>
    </source>
</evidence>
<feature type="domain" description="Ubiquinol-cytochrome C reductase hinge" evidence="12">
    <location>
        <begin position="7"/>
        <end position="68"/>
    </location>
</feature>
<comment type="caution">
    <text evidence="13">The sequence shown here is derived from an EMBL/GenBank/DDBJ whole genome shotgun (WGS) entry which is preliminary data.</text>
</comment>
<dbReference type="OMA" id="ACDGQYF"/>
<dbReference type="AlphaFoldDB" id="A0A5J4Z6H9"/>
<dbReference type="FunFam" id="1.10.287.20:FF:000001">
    <property type="entry name" value="Cytochrome b-c1 complex subunit 6"/>
    <property type="match status" value="1"/>
</dbReference>
<evidence type="ECO:0000256" key="3">
    <source>
        <dbReference type="ARBA" id="ARBA00022448"/>
    </source>
</evidence>
<dbReference type="InterPro" id="IPR023184">
    <property type="entry name" value="Ubol_cytC_Rdtase_hinge_dom"/>
</dbReference>
<dbReference type="EMBL" id="VRMN01000001">
    <property type="protein sequence ID" value="KAA8498257.1"/>
    <property type="molecule type" value="Genomic_DNA"/>
</dbReference>
<dbReference type="GO" id="GO:0006122">
    <property type="term" value="P:mitochondrial electron transport, ubiquinol to cytochrome c"/>
    <property type="evidence" value="ECO:0007669"/>
    <property type="project" value="InterPro"/>
</dbReference>
<protein>
    <recommendedName>
        <fullName evidence="10">Cytochrome b-c1 complex subunit 6</fullName>
    </recommendedName>
</protein>
<sequence length="68" mass="7659">MADEVVDLRPEIEEKCKPQCSKVIAEYEACKERIKSDTTGEAHCTGQYLDLFACIDKCAMPKVFSTLK</sequence>
<dbReference type="Pfam" id="PF02320">
    <property type="entry name" value="UCR_hinge"/>
    <property type="match status" value="1"/>
</dbReference>
<evidence type="ECO:0000256" key="6">
    <source>
        <dbReference type="ARBA" id="ARBA00022982"/>
    </source>
</evidence>
<dbReference type="InterPro" id="IPR036811">
    <property type="entry name" value="Ubol_cytC_Rdtase_hinge_dom_sf"/>
</dbReference>
<evidence type="ECO:0000259" key="12">
    <source>
        <dbReference type="Pfam" id="PF02320"/>
    </source>
</evidence>
<dbReference type="Gene3D" id="1.10.287.20">
    <property type="entry name" value="Ubiquinol-cytochrome C reductase hinge domain"/>
    <property type="match status" value="1"/>
</dbReference>
<evidence type="ECO:0000313" key="14">
    <source>
        <dbReference type="Proteomes" id="UP000324585"/>
    </source>
</evidence>
<evidence type="ECO:0000256" key="5">
    <source>
        <dbReference type="ARBA" id="ARBA00022792"/>
    </source>
</evidence>
<keyword evidence="3 10" id="KW-0813">Transport</keyword>
<dbReference type="GO" id="GO:0005743">
    <property type="term" value="C:mitochondrial inner membrane"/>
    <property type="evidence" value="ECO:0007669"/>
    <property type="project" value="UniProtKB-SubCell"/>
</dbReference>
<keyword evidence="4 10" id="KW-0679">Respiratory chain</keyword>
<accession>A0A5J4Z6H9</accession>
<keyword evidence="6 10" id="KW-0249">Electron transport</keyword>
<evidence type="ECO:0000256" key="9">
    <source>
        <dbReference type="ARBA" id="ARBA00023157"/>
    </source>
</evidence>
<keyword evidence="9 11" id="KW-1015">Disulfide bond</keyword>
<dbReference type="InterPro" id="IPR003422">
    <property type="entry name" value="Cyt_b-c1_6"/>
</dbReference>
<keyword evidence="5 10" id="KW-0999">Mitochondrion inner membrane</keyword>
<keyword evidence="7 10" id="KW-0496">Mitochondrion</keyword>
<comment type="function">
    <text evidence="10">Component of the ubiquinol-cytochrome c oxidoreductase, a multisubunit transmembrane complex that is part of the mitochondrial electron transport chain which drives oxidative phosphorylation.</text>
</comment>
<reference evidence="14" key="1">
    <citation type="journal article" date="2019" name="Nat. Commun.">
        <title>Expansion of phycobilisome linker gene families in mesophilic red algae.</title>
        <authorList>
            <person name="Lee J."/>
            <person name="Kim D."/>
            <person name="Bhattacharya D."/>
            <person name="Yoon H.S."/>
        </authorList>
    </citation>
    <scope>NUCLEOTIDE SEQUENCE [LARGE SCALE GENOMIC DNA]</scope>
    <source>
        <strain evidence="14">CCMP 1328</strain>
    </source>
</reference>
<keyword evidence="8 10" id="KW-0472">Membrane</keyword>
<keyword evidence="14" id="KW-1185">Reference proteome</keyword>
<evidence type="ECO:0000256" key="7">
    <source>
        <dbReference type="ARBA" id="ARBA00023128"/>
    </source>
</evidence>
<evidence type="ECO:0000256" key="1">
    <source>
        <dbReference type="ARBA" id="ARBA00004137"/>
    </source>
</evidence>
<dbReference type="OrthoDB" id="405848at2759"/>
<evidence type="ECO:0000256" key="11">
    <source>
        <dbReference type="PIRSR" id="PIRSR000019-1"/>
    </source>
</evidence>